<feature type="transmembrane region" description="Helical" evidence="6">
    <location>
        <begin position="269"/>
        <end position="291"/>
    </location>
</feature>
<feature type="transmembrane region" description="Helical" evidence="6">
    <location>
        <begin position="377"/>
        <end position="398"/>
    </location>
</feature>
<keyword evidence="5 6" id="KW-0472">Membrane</keyword>
<feature type="transmembrane region" description="Helical" evidence="6">
    <location>
        <begin position="453"/>
        <end position="472"/>
    </location>
</feature>
<feature type="transmembrane region" description="Helical" evidence="6">
    <location>
        <begin position="88"/>
        <end position="105"/>
    </location>
</feature>
<feature type="transmembrane region" description="Helical" evidence="6">
    <location>
        <begin position="179"/>
        <end position="204"/>
    </location>
</feature>
<feature type="transmembrane region" description="Helical" evidence="6">
    <location>
        <begin position="112"/>
        <end position="130"/>
    </location>
</feature>
<dbReference type="EMBL" id="JNSL01000222">
    <property type="protein sequence ID" value="KGA12151.1"/>
    <property type="molecule type" value="Genomic_DNA"/>
</dbReference>
<proteinExistence type="inferred from homology"/>
<feature type="transmembrane region" description="Helical" evidence="6">
    <location>
        <begin position="418"/>
        <end position="441"/>
    </location>
</feature>
<dbReference type="PANTHER" id="PTHR30618:SF6">
    <property type="entry name" value="NCS1 FAMILY NUCLEOBASE:CATION SYMPORTER-1"/>
    <property type="match status" value="1"/>
</dbReference>
<sequence length="481" mass="51630">MAYQVSPRLHNEDLAPVKERNWGPFSIFNVWTSDVHSLYGYFLAASLFLVAGGGLKFLFAIAVGSVAVYFLMSMVGNAGVKTGVPYPVLARASFGVFGANIPALVRAVVATFWYGAQTSAAAGAIVAFLVRYDGMKSFNDSGTWLDHTPLQVVCYLGVWAAQLLIISKGMETVRRFMDFAGPAVWIMMLLLAVGLSIKAGSISFNVDMDPKALADLAKGQTGFAVTPGSFAAMMAVAATWVTYFAALYLNFCDFSRFSPSKESLKKGNLWGLPVNLILFSVVAALTTASAYKVYGEVLLEPGAIAAKFDSVFLALLAMLTFAVATLGINVVANFVSPAYDFSNVAPNKIDFKKGGYIAAGIALVLYPLHPWDNAPAFVNAIGSTMGPLFGIIMVDYYLLRKAQVDVDALYTEDKSGPYFFTSGFNMLAIAAALIGSIFSSFLPIWGPASYDKFAPYGWFLGVLVAGVVYWALNGGKTPHKK</sequence>
<evidence type="ECO:0000256" key="2">
    <source>
        <dbReference type="ARBA" id="ARBA00008974"/>
    </source>
</evidence>
<dbReference type="Pfam" id="PF02133">
    <property type="entry name" value="Transp_cyt_pur"/>
    <property type="match status" value="1"/>
</dbReference>
<comment type="subcellular location">
    <subcellularLocation>
        <location evidence="1">Membrane</location>
        <topology evidence="1">Multi-pass membrane protein</topology>
    </subcellularLocation>
</comment>
<reference evidence="7" key="1">
    <citation type="submission" date="2014-06" db="EMBL/GenBank/DDBJ databases">
        <title>Key roles for freshwater Actinobacteria revealed by deep metagenomic sequencing.</title>
        <authorList>
            <person name="Ghai R."/>
            <person name="Mizuno C.M."/>
            <person name="Picazo A."/>
            <person name="Camacho A."/>
            <person name="Rodriguez-Valera F."/>
        </authorList>
    </citation>
    <scope>NUCLEOTIDE SEQUENCE</scope>
</reference>
<dbReference type="PANTHER" id="PTHR30618">
    <property type="entry name" value="NCS1 FAMILY PURINE/PYRIMIDINE TRANSPORTER"/>
    <property type="match status" value="1"/>
</dbReference>
<dbReference type="AlphaFoldDB" id="A0A094QCW5"/>
<feature type="transmembrane region" description="Helical" evidence="6">
    <location>
        <begin position="355"/>
        <end position="371"/>
    </location>
</feature>
<feature type="transmembrane region" description="Helical" evidence="6">
    <location>
        <begin position="150"/>
        <end position="167"/>
    </location>
</feature>
<dbReference type="CDD" id="cd11555">
    <property type="entry name" value="SLC-NCS1sbd_u1"/>
    <property type="match status" value="1"/>
</dbReference>
<evidence type="ECO:0000256" key="5">
    <source>
        <dbReference type="ARBA" id="ARBA00023136"/>
    </source>
</evidence>
<evidence type="ECO:0000313" key="7">
    <source>
        <dbReference type="EMBL" id="KGA12151.1"/>
    </source>
</evidence>
<protein>
    <submittedName>
        <fullName evidence="7">NCS1 nucleoside transporter family protein</fullName>
    </submittedName>
</protein>
<feature type="transmembrane region" description="Helical" evidence="6">
    <location>
        <begin position="224"/>
        <end position="249"/>
    </location>
</feature>
<comment type="similarity">
    <text evidence="2">Belongs to the purine-cytosine permease (2.A.39) family.</text>
</comment>
<evidence type="ECO:0000256" key="4">
    <source>
        <dbReference type="ARBA" id="ARBA00022989"/>
    </source>
</evidence>
<dbReference type="InterPro" id="IPR001248">
    <property type="entry name" value="Pur-cyt_permease"/>
</dbReference>
<name>A0A094QCW5_9ZZZZ</name>
<dbReference type="GO" id="GO:0015205">
    <property type="term" value="F:nucleobase transmembrane transporter activity"/>
    <property type="evidence" value="ECO:0007669"/>
    <property type="project" value="TreeGrafter"/>
</dbReference>
<comment type="caution">
    <text evidence="7">The sequence shown here is derived from an EMBL/GenBank/DDBJ whole genome shotgun (WGS) entry which is preliminary data.</text>
</comment>
<evidence type="ECO:0000256" key="6">
    <source>
        <dbReference type="SAM" id="Phobius"/>
    </source>
</evidence>
<feature type="transmembrane region" description="Helical" evidence="6">
    <location>
        <begin position="311"/>
        <end position="335"/>
    </location>
</feature>
<gene>
    <name evidence="7" type="ORF">GM51_21830</name>
</gene>
<evidence type="ECO:0000256" key="1">
    <source>
        <dbReference type="ARBA" id="ARBA00004141"/>
    </source>
</evidence>
<keyword evidence="4 6" id="KW-1133">Transmembrane helix</keyword>
<dbReference type="GO" id="GO:0005886">
    <property type="term" value="C:plasma membrane"/>
    <property type="evidence" value="ECO:0007669"/>
    <property type="project" value="TreeGrafter"/>
</dbReference>
<dbReference type="InterPro" id="IPR045225">
    <property type="entry name" value="Uracil/uridine/allantoin_perm"/>
</dbReference>
<evidence type="ECO:0000256" key="3">
    <source>
        <dbReference type="ARBA" id="ARBA00022692"/>
    </source>
</evidence>
<accession>A0A094QCW5</accession>
<dbReference type="Gene3D" id="1.10.4160.10">
    <property type="entry name" value="Hydantoin permease"/>
    <property type="match status" value="1"/>
</dbReference>
<keyword evidence="3 6" id="KW-0812">Transmembrane</keyword>
<organism evidence="7">
    <name type="scientific">freshwater metagenome</name>
    <dbReference type="NCBI Taxonomy" id="449393"/>
    <lineage>
        <taxon>unclassified sequences</taxon>
        <taxon>metagenomes</taxon>
        <taxon>ecological metagenomes</taxon>
    </lineage>
</organism>